<evidence type="ECO:0000313" key="1">
    <source>
        <dbReference type="EMBL" id="CAL5139356.1"/>
    </source>
</evidence>
<comment type="caution">
    <text evidence="1">The sequence shown here is derived from an EMBL/GenBank/DDBJ whole genome shotgun (WGS) entry which is preliminary data.</text>
</comment>
<evidence type="ECO:0000313" key="2">
    <source>
        <dbReference type="Proteomes" id="UP001497525"/>
    </source>
</evidence>
<gene>
    <name evidence="1" type="ORF">CDAUBV1_LOCUS14385</name>
</gene>
<organism evidence="1 2">
    <name type="scientific">Calicophoron daubneyi</name>
    <name type="common">Rumen fluke</name>
    <name type="synonym">Paramphistomum daubneyi</name>
    <dbReference type="NCBI Taxonomy" id="300641"/>
    <lineage>
        <taxon>Eukaryota</taxon>
        <taxon>Metazoa</taxon>
        <taxon>Spiralia</taxon>
        <taxon>Lophotrochozoa</taxon>
        <taxon>Platyhelminthes</taxon>
        <taxon>Trematoda</taxon>
        <taxon>Digenea</taxon>
        <taxon>Plagiorchiida</taxon>
        <taxon>Pronocephalata</taxon>
        <taxon>Paramphistomoidea</taxon>
        <taxon>Paramphistomidae</taxon>
        <taxon>Calicophoron</taxon>
    </lineage>
</organism>
<dbReference type="Proteomes" id="UP001497525">
    <property type="component" value="Unassembled WGS sequence"/>
</dbReference>
<sequence length="134" mass="15626">MGSLSTLFRRGCSVMHVSRRDVREVVCGSLQSTFFVLCALHSFVSFVAPVYNNLPLLYTMFLLQYFDSAFTLLRADFAEFYTCPRYHQHYNPHHEFDSILRLIPEHAPSASTRPYAYLFISGHDFQCFCILYFV</sequence>
<proteinExistence type="predicted"/>
<name>A0AAV2TR52_CALDB</name>
<dbReference type="AlphaFoldDB" id="A0AAV2TR52"/>
<accession>A0AAV2TR52</accession>
<reference evidence="1" key="1">
    <citation type="submission" date="2024-06" db="EMBL/GenBank/DDBJ databases">
        <authorList>
            <person name="Liu X."/>
            <person name="Lenzi L."/>
            <person name="Haldenby T S."/>
            <person name="Uol C."/>
        </authorList>
    </citation>
    <scope>NUCLEOTIDE SEQUENCE</scope>
</reference>
<dbReference type="EMBL" id="CAXLJL010000600">
    <property type="protein sequence ID" value="CAL5139356.1"/>
    <property type="molecule type" value="Genomic_DNA"/>
</dbReference>
<protein>
    <submittedName>
        <fullName evidence="1">Uncharacterized protein</fullName>
    </submittedName>
</protein>